<sequence length="293" mass="31444">MKPLVQVSDLCKSYRDFALEGVSLTVEPGCVCGLVGPNGAGKSTLIKCLLGLVTPNGGSVEVLGEPVPWAPSLARDLKARVGVVFDTIPLPRALRVSAVGGVGKAAYPEWDDDRFRSLCQDYGLGPTKSVGELSRGMGMRLSLAFALAHDPDLLILDEATAGLDPMARDEVLDDLRAFMAQDERRGVLMATHITTDLEKAADEVVCLDGGRVAFDLAKEDITDTAGVVRCTAEQFERLRAAGVEGLRWERRPYETVVMAPDRRALAAACPDLAVGRATIEEYMTLAVKGEREA</sequence>
<evidence type="ECO:0000256" key="2">
    <source>
        <dbReference type="ARBA" id="ARBA00022741"/>
    </source>
</evidence>
<dbReference type="AlphaFoldDB" id="A0AAV5B088"/>
<keyword evidence="1" id="KW-0813">Transport</keyword>
<dbReference type="InterPro" id="IPR003439">
    <property type="entry name" value="ABC_transporter-like_ATP-bd"/>
</dbReference>
<dbReference type="Gene3D" id="3.40.50.300">
    <property type="entry name" value="P-loop containing nucleotide triphosphate hydrolases"/>
    <property type="match status" value="1"/>
</dbReference>
<evidence type="ECO:0000313" key="6">
    <source>
        <dbReference type="Proteomes" id="UP001055025"/>
    </source>
</evidence>
<dbReference type="EMBL" id="BQKC01000001">
    <property type="protein sequence ID" value="GJM54692.1"/>
    <property type="molecule type" value="Genomic_DNA"/>
</dbReference>
<dbReference type="SUPFAM" id="SSF52540">
    <property type="entry name" value="P-loop containing nucleoside triphosphate hydrolases"/>
    <property type="match status" value="1"/>
</dbReference>
<reference evidence="5" key="1">
    <citation type="journal article" date="2022" name="Int. J. Syst. Evol. Microbiol.">
        <title>Granulimonas faecalis gen. nov., sp. nov., and Leptogranulimonas caecicola gen. nov., sp. nov., novel lactate-producing Atopobiaceae bacteria isolated from mouse intestines, and an emended description of the family Atopobiaceae.</title>
        <authorList>
            <person name="Morinaga K."/>
            <person name="Kusada H."/>
            <person name="Sakamoto S."/>
            <person name="Murakami T."/>
            <person name="Toyoda A."/>
            <person name="Mori H."/>
            <person name="Meng X.Y."/>
            <person name="Takashino M."/>
            <person name="Murotomi K."/>
            <person name="Tamaki H."/>
        </authorList>
    </citation>
    <scope>NUCLEOTIDE SEQUENCE</scope>
    <source>
        <strain evidence="5">OPF53</strain>
    </source>
</reference>
<keyword evidence="2" id="KW-0547">Nucleotide-binding</keyword>
<comment type="caution">
    <text evidence="5">The sequence shown here is derived from an EMBL/GenBank/DDBJ whole genome shotgun (WGS) entry which is preliminary data.</text>
</comment>
<dbReference type="GO" id="GO:0005524">
    <property type="term" value="F:ATP binding"/>
    <property type="evidence" value="ECO:0007669"/>
    <property type="project" value="UniProtKB-KW"/>
</dbReference>
<dbReference type="SMART" id="SM00382">
    <property type="entry name" value="AAA"/>
    <property type="match status" value="1"/>
</dbReference>
<dbReference type="CDD" id="cd03230">
    <property type="entry name" value="ABC_DR_subfamily_A"/>
    <property type="match status" value="1"/>
</dbReference>
<dbReference type="InterPro" id="IPR027417">
    <property type="entry name" value="P-loop_NTPase"/>
</dbReference>
<accession>A0AAV5B088</accession>
<dbReference type="Proteomes" id="UP001055025">
    <property type="component" value="Unassembled WGS sequence"/>
</dbReference>
<evidence type="ECO:0000256" key="3">
    <source>
        <dbReference type="ARBA" id="ARBA00022840"/>
    </source>
</evidence>
<dbReference type="PROSITE" id="PS50893">
    <property type="entry name" value="ABC_TRANSPORTER_2"/>
    <property type="match status" value="1"/>
</dbReference>
<dbReference type="InterPro" id="IPR003593">
    <property type="entry name" value="AAA+_ATPase"/>
</dbReference>
<dbReference type="PANTHER" id="PTHR42939">
    <property type="entry name" value="ABC TRANSPORTER ATP-BINDING PROTEIN ALBC-RELATED"/>
    <property type="match status" value="1"/>
</dbReference>
<feature type="domain" description="ABC transporter" evidence="4">
    <location>
        <begin position="5"/>
        <end position="234"/>
    </location>
</feature>
<organism evidence="5 6">
    <name type="scientific">Granulimonas faecalis</name>
    <dbReference type="NCBI Taxonomy" id="2894155"/>
    <lineage>
        <taxon>Bacteria</taxon>
        <taxon>Bacillati</taxon>
        <taxon>Actinomycetota</taxon>
        <taxon>Coriobacteriia</taxon>
        <taxon>Coriobacteriales</taxon>
        <taxon>Kribbibacteriaceae</taxon>
        <taxon>Granulimonas</taxon>
    </lineage>
</organism>
<evidence type="ECO:0000256" key="1">
    <source>
        <dbReference type="ARBA" id="ARBA00022448"/>
    </source>
</evidence>
<evidence type="ECO:0000259" key="4">
    <source>
        <dbReference type="PROSITE" id="PS50893"/>
    </source>
</evidence>
<evidence type="ECO:0000313" key="5">
    <source>
        <dbReference type="EMBL" id="GJM54692.1"/>
    </source>
</evidence>
<dbReference type="PANTHER" id="PTHR42939:SF3">
    <property type="entry name" value="ABC TRANSPORTER ATP-BINDING COMPONENT"/>
    <property type="match status" value="1"/>
</dbReference>
<name>A0AAV5B088_9ACTN</name>
<dbReference type="GO" id="GO:0016887">
    <property type="term" value="F:ATP hydrolysis activity"/>
    <property type="evidence" value="ECO:0007669"/>
    <property type="project" value="InterPro"/>
</dbReference>
<proteinExistence type="predicted"/>
<dbReference type="Pfam" id="PF00005">
    <property type="entry name" value="ABC_tran"/>
    <property type="match status" value="1"/>
</dbReference>
<dbReference type="RefSeq" id="WP_135978154.1">
    <property type="nucleotide sequence ID" value="NZ_BQKC01000001.1"/>
</dbReference>
<dbReference type="InterPro" id="IPR051782">
    <property type="entry name" value="ABC_Transporter_VariousFunc"/>
</dbReference>
<gene>
    <name evidence="5" type="ORF">ATOP_03470</name>
</gene>
<keyword evidence="3" id="KW-0067">ATP-binding</keyword>
<protein>
    <submittedName>
        <fullName evidence="5">ABC transporter</fullName>
    </submittedName>
</protein>
<keyword evidence="6" id="KW-1185">Reference proteome</keyword>